<dbReference type="OrthoDB" id="9802066at2"/>
<dbReference type="SUPFAM" id="SSF109604">
    <property type="entry name" value="HD-domain/PDEase-like"/>
    <property type="match status" value="1"/>
</dbReference>
<evidence type="ECO:0000259" key="2">
    <source>
        <dbReference type="PROSITE" id="PS50110"/>
    </source>
</evidence>
<feature type="domain" description="Response regulatory" evidence="2">
    <location>
        <begin position="4"/>
        <end position="119"/>
    </location>
</feature>
<dbReference type="Pfam" id="PF13487">
    <property type="entry name" value="HD_5"/>
    <property type="match status" value="1"/>
</dbReference>
<sequence length="394" mass="44433">MSDKILFVDDDVHILQAFQRTLRRKFNLETALGPEEGLRCVRERGPFAVVVSDMRMPNMNGVEFLRQVREINPDTVRMILTGNADQQTAIDAVNEGYIFRFLTKPCPPEVLARALEAGLEQYRLITAERELLSKTLAGCIRVLTDILSLVAPEAFGRALRVREIAARLCRELNVRDSWQIEIAAMLAPIGCIAMPDEIVRKVFRGEALKDHEQLTYQTHPRIAYDLLSKIPRLEQVALIVAYQEKLFDGRGFPADLIAEEAIPLGSRILKLAMDWDDLLQAGISPEMALAEIMDRRGWYDPAVVAALRRTLNLNRVCVVREMKVSDLVDGLILADNVYSVSGTLLCSKGQEITPAIRFRLRNYAVNVGIARPIRVFVPTNTDQENLENQLIPDQ</sequence>
<dbReference type="InterPro" id="IPR052020">
    <property type="entry name" value="Cyclic_di-GMP/3'3'-cGAMP_PDE"/>
</dbReference>
<dbReference type="RefSeq" id="WP_095414812.1">
    <property type="nucleotide sequence ID" value="NZ_CP018477.1"/>
</dbReference>
<dbReference type="Gene3D" id="1.10.3210.10">
    <property type="entry name" value="Hypothetical protein af1432"/>
    <property type="match status" value="1"/>
</dbReference>
<dbReference type="InterPro" id="IPR011006">
    <property type="entry name" value="CheY-like_superfamily"/>
</dbReference>
<keyword evidence="4" id="KW-1185">Reference proteome</keyword>
<dbReference type="CDD" id="cd17569">
    <property type="entry name" value="REC_HupR-like"/>
    <property type="match status" value="1"/>
</dbReference>
<dbReference type="Pfam" id="PF00072">
    <property type="entry name" value="Response_reg"/>
    <property type="match status" value="1"/>
</dbReference>
<feature type="modified residue" description="4-aspartylphosphate" evidence="1">
    <location>
        <position position="53"/>
    </location>
</feature>
<proteinExistence type="predicted"/>
<dbReference type="Gene3D" id="3.40.50.2300">
    <property type="match status" value="1"/>
</dbReference>
<dbReference type="GO" id="GO:0000160">
    <property type="term" value="P:phosphorelay signal transduction system"/>
    <property type="evidence" value="ECO:0007669"/>
    <property type="project" value="InterPro"/>
</dbReference>
<dbReference type="PROSITE" id="PS50110">
    <property type="entry name" value="RESPONSE_REGULATORY"/>
    <property type="match status" value="1"/>
</dbReference>
<reference evidence="3 4" key="1">
    <citation type="journal article" name="Front. Microbiol.">
        <title>Sugar Metabolism of the First Thermophilic Planctomycete Thermogutta terrifontis: Comparative Genomic and Transcriptomic Approaches.</title>
        <authorList>
            <person name="Elcheninov A.G."/>
            <person name="Menzel P."/>
            <person name="Gudbergsdottir S.R."/>
            <person name="Slesarev A.I."/>
            <person name="Kadnikov V.V."/>
            <person name="Krogh A."/>
            <person name="Bonch-Osmolovskaya E.A."/>
            <person name="Peng X."/>
            <person name="Kublanov I.V."/>
        </authorList>
    </citation>
    <scope>NUCLEOTIDE SEQUENCE [LARGE SCALE GENOMIC DNA]</scope>
    <source>
        <strain evidence="3 4">R1</strain>
    </source>
</reference>
<evidence type="ECO:0000256" key="1">
    <source>
        <dbReference type="PROSITE-ProRule" id="PRU00169"/>
    </source>
</evidence>
<name>A0A286REX1_9BACT</name>
<dbReference type="InterPro" id="IPR001789">
    <property type="entry name" value="Sig_transdc_resp-reg_receiver"/>
</dbReference>
<dbReference type="PANTHER" id="PTHR45228">
    <property type="entry name" value="CYCLIC DI-GMP PHOSPHODIESTERASE TM_0186-RELATED"/>
    <property type="match status" value="1"/>
</dbReference>
<dbReference type="SMART" id="SM00448">
    <property type="entry name" value="REC"/>
    <property type="match status" value="1"/>
</dbReference>
<organism evidence="3 4">
    <name type="scientific">Thermogutta terrifontis</name>
    <dbReference type="NCBI Taxonomy" id="1331910"/>
    <lineage>
        <taxon>Bacteria</taxon>
        <taxon>Pseudomonadati</taxon>
        <taxon>Planctomycetota</taxon>
        <taxon>Planctomycetia</taxon>
        <taxon>Pirellulales</taxon>
        <taxon>Thermoguttaceae</taxon>
        <taxon>Thermogutta</taxon>
    </lineage>
</organism>
<dbReference type="SUPFAM" id="SSF52172">
    <property type="entry name" value="CheY-like"/>
    <property type="match status" value="1"/>
</dbReference>
<evidence type="ECO:0000313" key="4">
    <source>
        <dbReference type="Proteomes" id="UP000215086"/>
    </source>
</evidence>
<dbReference type="PANTHER" id="PTHR45228:SF8">
    <property type="entry name" value="TWO-COMPONENT RESPONSE REGULATOR-RELATED"/>
    <property type="match status" value="1"/>
</dbReference>
<accession>A0A286REX1</accession>
<dbReference type="Proteomes" id="UP000215086">
    <property type="component" value="Chromosome"/>
</dbReference>
<evidence type="ECO:0000313" key="3">
    <source>
        <dbReference type="EMBL" id="ASV74516.1"/>
    </source>
</evidence>
<protein>
    <submittedName>
        <fullName evidence="3">Response regulator</fullName>
    </submittedName>
</protein>
<gene>
    <name evidence="3" type="ORF">THTE_1914</name>
</gene>
<keyword evidence="1" id="KW-0597">Phosphoprotein</keyword>
<dbReference type="EMBL" id="CP018477">
    <property type="protein sequence ID" value="ASV74516.1"/>
    <property type="molecule type" value="Genomic_DNA"/>
</dbReference>
<dbReference type="KEGG" id="ttf:THTE_1914"/>
<dbReference type="AlphaFoldDB" id="A0A286REX1"/>